<feature type="region of interest" description="Disordered" evidence="2">
    <location>
        <begin position="358"/>
        <end position="387"/>
    </location>
</feature>
<feature type="compositionally biased region" description="Polar residues" evidence="2">
    <location>
        <begin position="372"/>
        <end position="387"/>
    </location>
</feature>
<evidence type="ECO:0000259" key="4">
    <source>
        <dbReference type="Pfam" id="PF02894"/>
    </source>
</evidence>
<feature type="domain" description="Gfo/Idh/MocA-like oxidoreductase N-terminal" evidence="3">
    <location>
        <begin position="55"/>
        <end position="184"/>
    </location>
</feature>
<dbReference type="EMBL" id="JAUJEA010000011">
    <property type="protein sequence ID" value="MDN5204354.1"/>
    <property type="molecule type" value="Genomic_DNA"/>
</dbReference>
<keyword evidence="1" id="KW-0560">Oxidoreductase</keyword>
<proteinExistence type="predicted"/>
<dbReference type="SUPFAM" id="SSF51735">
    <property type="entry name" value="NAD(P)-binding Rossmann-fold domains"/>
    <property type="match status" value="1"/>
</dbReference>
<organism evidence="5 6">
    <name type="scientific">Splendidivirga corallicola</name>
    <dbReference type="NCBI Taxonomy" id="3051826"/>
    <lineage>
        <taxon>Bacteria</taxon>
        <taxon>Pseudomonadati</taxon>
        <taxon>Bacteroidota</taxon>
        <taxon>Cytophagia</taxon>
        <taxon>Cytophagales</taxon>
        <taxon>Splendidivirgaceae</taxon>
        <taxon>Splendidivirga</taxon>
    </lineage>
</organism>
<dbReference type="PROSITE" id="PS51257">
    <property type="entry name" value="PROKAR_LIPOPROTEIN"/>
    <property type="match status" value="1"/>
</dbReference>
<evidence type="ECO:0000313" key="6">
    <source>
        <dbReference type="Proteomes" id="UP001172082"/>
    </source>
</evidence>
<dbReference type="SUPFAM" id="SSF55347">
    <property type="entry name" value="Glyceraldehyde-3-phosphate dehydrogenase-like, C-terminal domain"/>
    <property type="match status" value="1"/>
</dbReference>
<evidence type="ECO:0000256" key="1">
    <source>
        <dbReference type="ARBA" id="ARBA00023002"/>
    </source>
</evidence>
<dbReference type="PANTHER" id="PTHR43818:SF11">
    <property type="entry name" value="BCDNA.GH03377"/>
    <property type="match status" value="1"/>
</dbReference>
<dbReference type="RefSeq" id="WP_346754378.1">
    <property type="nucleotide sequence ID" value="NZ_JAUJEA010000011.1"/>
</dbReference>
<name>A0ABT8KUC5_9BACT</name>
<feature type="domain" description="Gfo/Idh/MocA-like oxidoreductase C-terminal" evidence="4">
    <location>
        <begin position="244"/>
        <end position="463"/>
    </location>
</feature>
<dbReference type="InterPro" id="IPR036291">
    <property type="entry name" value="NAD(P)-bd_dom_sf"/>
</dbReference>
<dbReference type="PANTHER" id="PTHR43818">
    <property type="entry name" value="BCDNA.GH03377"/>
    <property type="match status" value="1"/>
</dbReference>
<comment type="caution">
    <text evidence="5">The sequence shown here is derived from an EMBL/GenBank/DDBJ whole genome shotgun (WGS) entry which is preliminary data.</text>
</comment>
<dbReference type="InterPro" id="IPR000683">
    <property type="entry name" value="Gfo/Idh/MocA-like_OxRdtase_N"/>
</dbReference>
<dbReference type="Pfam" id="PF01408">
    <property type="entry name" value="GFO_IDH_MocA"/>
    <property type="match status" value="1"/>
</dbReference>
<reference evidence="5" key="1">
    <citation type="submission" date="2023-06" db="EMBL/GenBank/DDBJ databases">
        <title>Genomic of Parafulvivirga corallium.</title>
        <authorList>
            <person name="Wang G."/>
        </authorList>
    </citation>
    <scope>NUCLEOTIDE SEQUENCE</scope>
    <source>
        <strain evidence="5">BMA10</strain>
    </source>
</reference>
<evidence type="ECO:0000256" key="2">
    <source>
        <dbReference type="SAM" id="MobiDB-lite"/>
    </source>
</evidence>
<accession>A0ABT8KUC5</accession>
<dbReference type="Gene3D" id="3.30.360.10">
    <property type="entry name" value="Dihydrodipicolinate Reductase, domain 2"/>
    <property type="match status" value="1"/>
</dbReference>
<dbReference type="Gene3D" id="3.40.50.720">
    <property type="entry name" value="NAD(P)-binding Rossmann-like Domain"/>
    <property type="match status" value="1"/>
</dbReference>
<dbReference type="InterPro" id="IPR050463">
    <property type="entry name" value="Gfo/Idh/MocA_oxidrdct_glycsds"/>
</dbReference>
<sequence length="472" mass="53462">MKRRKILKGLGSLSALGLTGLGTYSCVSKEKEHFKIEIREKPAVVPKLGNERTIKLGIIGFGIRGEQLVKASGFPVSEQMVESQPSLNIEYTAICDLFDIRASKAQEAVGKQAKRYKHYQDLLNSDIDAVIIATPDHWHAPMVIDAIKAGKHVYVEKCLTRTLKEVYDVYNTVKNSGYVFQLGHQLRHTESYHAAKEVIRKNLLGDISLIQTNSNRNSKNGAWIYNIPLDATLNTIDWAQFNHQNASRPFDPDRFFRWRKYWDYGTGIFGDLMTHDFDAVNQIIGMGIPESLVTSGGVYFWKDGRQVPDVVQVVMEYPSRNFTYQYSATQSNEYHRPNIIMGNDATMEIGDKMTIHPDPRSTKFQDKLSQGLIGSSAPSQNSDTANQQLDGISSATTKYFEKKGMLYTYKNGKRISPTYLHIKEWLDCIRNGGTTSCNIDQAFEEAITAQMAVISYKEQRTVKWDNKKKVIV</sequence>
<evidence type="ECO:0000313" key="5">
    <source>
        <dbReference type="EMBL" id="MDN5204354.1"/>
    </source>
</evidence>
<gene>
    <name evidence="5" type="ORF">QQ008_23380</name>
</gene>
<dbReference type="Pfam" id="PF02894">
    <property type="entry name" value="GFO_IDH_MocA_C"/>
    <property type="match status" value="1"/>
</dbReference>
<protein>
    <submittedName>
        <fullName evidence="5">Gfo/Idh/MocA family oxidoreductase</fullName>
    </submittedName>
</protein>
<keyword evidence="6" id="KW-1185">Reference proteome</keyword>
<dbReference type="Proteomes" id="UP001172082">
    <property type="component" value="Unassembled WGS sequence"/>
</dbReference>
<evidence type="ECO:0000259" key="3">
    <source>
        <dbReference type="Pfam" id="PF01408"/>
    </source>
</evidence>
<dbReference type="InterPro" id="IPR004104">
    <property type="entry name" value="Gfo/Idh/MocA-like_OxRdtase_C"/>
</dbReference>